<gene>
    <name evidence="2" type="primary">20201094</name>
    <name evidence="1" type="ORF">HELRODRAFT_165536</name>
</gene>
<proteinExistence type="predicted"/>
<reference evidence="1 3" key="2">
    <citation type="journal article" date="2013" name="Nature">
        <title>Insights into bilaterian evolution from three spiralian genomes.</title>
        <authorList>
            <person name="Simakov O."/>
            <person name="Marletaz F."/>
            <person name="Cho S.J."/>
            <person name="Edsinger-Gonzales E."/>
            <person name="Havlak P."/>
            <person name="Hellsten U."/>
            <person name="Kuo D.H."/>
            <person name="Larsson T."/>
            <person name="Lv J."/>
            <person name="Arendt D."/>
            <person name="Savage R."/>
            <person name="Osoegawa K."/>
            <person name="de Jong P."/>
            <person name="Grimwood J."/>
            <person name="Chapman J.A."/>
            <person name="Shapiro H."/>
            <person name="Aerts A."/>
            <person name="Otillar R.P."/>
            <person name="Terry A.Y."/>
            <person name="Boore J.L."/>
            <person name="Grigoriev I.V."/>
            <person name="Lindberg D.R."/>
            <person name="Seaver E.C."/>
            <person name="Weisblat D.A."/>
            <person name="Putnam N.H."/>
            <person name="Rokhsar D.S."/>
        </authorList>
    </citation>
    <scope>NUCLEOTIDE SEQUENCE</scope>
</reference>
<reference evidence="2" key="3">
    <citation type="submission" date="2015-06" db="UniProtKB">
        <authorList>
            <consortium name="EnsemblMetazoa"/>
        </authorList>
    </citation>
    <scope>IDENTIFICATION</scope>
</reference>
<dbReference type="EMBL" id="AMQM01002091">
    <property type="status" value="NOT_ANNOTATED_CDS"/>
    <property type="molecule type" value="Genomic_DNA"/>
</dbReference>
<dbReference type="EnsemblMetazoa" id="HelroT165536">
    <property type="protein sequence ID" value="HelroP165536"/>
    <property type="gene ID" value="HelroG165536"/>
</dbReference>
<dbReference type="AlphaFoldDB" id="T1EWZ4"/>
<dbReference type="InParanoid" id="T1EWZ4"/>
<dbReference type="HOGENOM" id="CLU_1929859_0_0_1"/>
<organism evidence="2 3">
    <name type="scientific">Helobdella robusta</name>
    <name type="common">Californian leech</name>
    <dbReference type="NCBI Taxonomy" id="6412"/>
    <lineage>
        <taxon>Eukaryota</taxon>
        <taxon>Metazoa</taxon>
        <taxon>Spiralia</taxon>
        <taxon>Lophotrochozoa</taxon>
        <taxon>Annelida</taxon>
        <taxon>Clitellata</taxon>
        <taxon>Hirudinea</taxon>
        <taxon>Rhynchobdellida</taxon>
        <taxon>Glossiphoniidae</taxon>
        <taxon>Helobdella</taxon>
    </lineage>
</organism>
<name>T1EWZ4_HELRO</name>
<dbReference type="EMBL" id="KB097700">
    <property type="protein sequence ID" value="ESN91494.1"/>
    <property type="molecule type" value="Genomic_DNA"/>
</dbReference>
<reference evidence="3" key="1">
    <citation type="submission" date="2012-12" db="EMBL/GenBank/DDBJ databases">
        <authorList>
            <person name="Hellsten U."/>
            <person name="Grimwood J."/>
            <person name="Chapman J.A."/>
            <person name="Shapiro H."/>
            <person name="Aerts A."/>
            <person name="Otillar R.P."/>
            <person name="Terry A.Y."/>
            <person name="Boore J.L."/>
            <person name="Simakov O."/>
            <person name="Marletaz F."/>
            <person name="Cho S.-J."/>
            <person name="Edsinger-Gonzales E."/>
            <person name="Havlak P."/>
            <person name="Kuo D.-H."/>
            <person name="Larsson T."/>
            <person name="Lv J."/>
            <person name="Arendt D."/>
            <person name="Savage R."/>
            <person name="Osoegawa K."/>
            <person name="de Jong P."/>
            <person name="Lindberg D.R."/>
            <person name="Seaver E.C."/>
            <person name="Weisblat D.A."/>
            <person name="Putnam N.H."/>
            <person name="Grigoriev I.V."/>
            <person name="Rokhsar D.S."/>
        </authorList>
    </citation>
    <scope>NUCLEOTIDE SEQUENCE</scope>
</reference>
<dbReference type="GeneID" id="20201094"/>
<keyword evidence="3" id="KW-1185">Reference proteome</keyword>
<evidence type="ECO:0000313" key="2">
    <source>
        <dbReference type="EnsemblMetazoa" id="HelroP165536"/>
    </source>
</evidence>
<accession>T1EWZ4</accession>
<dbReference type="CTD" id="20201094"/>
<evidence type="ECO:0000313" key="1">
    <source>
        <dbReference type="EMBL" id="ESN91494.1"/>
    </source>
</evidence>
<evidence type="ECO:0000313" key="3">
    <source>
        <dbReference type="Proteomes" id="UP000015101"/>
    </source>
</evidence>
<protein>
    <submittedName>
        <fullName evidence="1 2">Uncharacterized protein</fullName>
    </submittedName>
</protein>
<dbReference type="RefSeq" id="XP_009030343.1">
    <property type="nucleotide sequence ID" value="XM_009032095.1"/>
</dbReference>
<dbReference type="KEGG" id="hro:HELRODRAFT_165536"/>
<sequence length="131" mass="14613">MVVGCNCAVAVVEDEKVDDARTAVHAIIVSIELQRRMHHVDPRIIRSSWLPIQNTSGPDFASLHASQFHTIGAVKMPSKTIDSIRNLRLSSVGAMSLKALRRLKNDDEHSLICECGNPTQMYFAPYQHSIF</sequence>
<dbReference type="Proteomes" id="UP000015101">
    <property type="component" value="Unassembled WGS sequence"/>
</dbReference>